<proteinExistence type="predicted"/>
<organism evidence="1 2">
    <name type="scientific">Fusarium gaditjirri</name>
    <dbReference type="NCBI Taxonomy" id="282569"/>
    <lineage>
        <taxon>Eukaryota</taxon>
        <taxon>Fungi</taxon>
        <taxon>Dikarya</taxon>
        <taxon>Ascomycota</taxon>
        <taxon>Pezizomycotina</taxon>
        <taxon>Sordariomycetes</taxon>
        <taxon>Hypocreomycetidae</taxon>
        <taxon>Hypocreales</taxon>
        <taxon>Nectriaceae</taxon>
        <taxon>Fusarium</taxon>
        <taxon>Fusarium nisikadoi species complex</taxon>
    </lineage>
</organism>
<name>A0A8H4SVH1_9HYPO</name>
<evidence type="ECO:0000313" key="1">
    <source>
        <dbReference type="EMBL" id="KAF4946462.1"/>
    </source>
</evidence>
<dbReference type="OrthoDB" id="5105573at2759"/>
<protein>
    <submittedName>
        <fullName evidence="1">Uncharacterized protein</fullName>
    </submittedName>
</protein>
<reference evidence="1" key="1">
    <citation type="journal article" date="2020" name="BMC Genomics">
        <title>Correction to: Identification and distribution of gene clusters required for synthesis of sphingolipid metabolism inhibitors in diverse species of the filamentous fungus Fusarium.</title>
        <authorList>
            <person name="Kim H.S."/>
            <person name="Lohmar J.M."/>
            <person name="Busman M."/>
            <person name="Brown D.W."/>
            <person name="Naumann T.A."/>
            <person name="Divon H.H."/>
            <person name="Lysoe E."/>
            <person name="Uhlig S."/>
            <person name="Proctor R.H."/>
        </authorList>
    </citation>
    <scope>NUCLEOTIDE SEQUENCE</scope>
    <source>
        <strain evidence="1">NRRL 45417</strain>
    </source>
</reference>
<comment type="caution">
    <text evidence="1">The sequence shown here is derived from an EMBL/GenBank/DDBJ whole genome shotgun (WGS) entry which is preliminary data.</text>
</comment>
<dbReference type="Proteomes" id="UP000604273">
    <property type="component" value="Unassembled WGS sequence"/>
</dbReference>
<dbReference type="EMBL" id="JABFAI010000317">
    <property type="protein sequence ID" value="KAF4946462.1"/>
    <property type="molecule type" value="Genomic_DNA"/>
</dbReference>
<evidence type="ECO:0000313" key="2">
    <source>
        <dbReference type="Proteomes" id="UP000604273"/>
    </source>
</evidence>
<gene>
    <name evidence="1" type="ORF">FGADI_11100</name>
</gene>
<sequence>MLSPFPNSLSLTSKFVDLTKANPFYQTEFMTFLFSLTPHKATPMLTSSSTPPLAACGLMALCLSAVTSLAMGTGAFMVCDATNMPAQEQYLTCETPTLGSQLECTCAVPEMQCNMFSGCTPIGNPWGTTYIGPSGGDIGIKAPLGPPSTQEPLLCHCLSPLARIR</sequence>
<dbReference type="AlphaFoldDB" id="A0A8H4SVH1"/>
<reference evidence="1" key="2">
    <citation type="submission" date="2020-05" db="EMBL/GenBank/DDBJ databases">
        <authorList>
            <person name="Kim H.-S."/>
            <person name="Proctor R.H."/>
            <person name="Brown D.W."/>
        </authorList>
    </citation>
    <scope>NUCLEOTIDE SEQUENCE</scope>
    <source>
        <strain evidence="1">NRRL 45417</strain>
    </source>
</reference>
<accession>A0A8H4SVH1</accession>
<keyword evidence="2" id="KW-1185">Reference proteome</keyword>